<dbReference type="RefSeq" id="WP_001053349.1">
    <property type="nucleotide sequence ID" value="NZ_ABHU01000017.1"/>
</dbReference>
<gene>
    <name evidence="3" type="ORF">ECH7EC869_1898</name>
</gene>
<dbReference type="PANTHER" id="PTHR32097">
    <property type="entry name" value="CAMP-BINDING PROTEIN 1-RELATED"/>
    <property type="match status" value="1"/>
</dbReference>
<proteinExistence type="predicted"/>
<dbReference type="SMR" id="A0A0H3PL84"/>
<organism evidence="3 4">
    <name type="scientific">Escherichia coli O157:H7 (strain EC869)</name>
    <dbReference type="NCBI Taxonomy" id="478008"/>
    <lineage>
        <taxon>Bacteria</taxon>
        <taxon>Pseudomonadati</taxon>
        <taxon>Pseudomonadota</taxon>
        <taxon>Gammaproteobacteria</taxon>
        <taxon>Enterobacterales</taxon>
        <taxon>Enterobacteriaceae</taxon>
        <taxon>Escherichia</taxon>
    </lineage>
</organism>
<protein>
    <submittedName>
        <fullName evidence="3">TerF</fullName>
    </submittedName>
</protein>
<evidence type="ECO:0000313" key="4">
    <source>
        <dbReference type="Proteomes" id="UP000004641"/>
    </source>
</evidence>
<dbReference type="PANTHER" id="PTHR32097:SF17">
    <property type="entry name" value="CAMP-BINDING PROTEIN 1-RELATED"/>
    <property type="match status" value="1"/>
</dbReference>
<dbReference type="Proteomes" id="UP000004641">
    <property type="component" value="Unassembled WGS sequence"/>
</dbReference>
<dbReference type="InterPro" id="IPR051324">
    <property type="entry name" value="Stress/Tellurium_Resist"/>
</dbReference>
<reference evidence="3 4" key="1">
    <citation type="journal article" date="2011" name="Appl. Environ. Microbiol.">
        <title>Genome signatures of Escherichia coli O157:H7 isolates from the bovine host reservoir.</title>
        <authorList>
            <person name="Eppinger M."/>
            <person name="Mammel M.K."/>
            <person name="Leclerc J.E."/>
            <person name="Ravel J."/>
            <person name="Cebula T.A."/>
        </authorList>
    </citation>
    <scope>NUCLEOTIDE SEQUENCE [LARGE SCALE GENOMIC DNA]</scope>
    <source>
        <strain evidence="3 4">EC869</strain>
    </source>
</reference>
<name>A0A0H3PL84_ECO5C</name>
<feature type="domain" description="TerD" evidence="2">
    <location>
        <begin position="1"/>
        <end position="99"/>
    </location>
</feature>
<evidence type="ECO:0000259" key="2">
    <source>
        <dbReference type="Pfam" id="PF02342"/>
    </source>
</evidence>
<keyword evidence="1" id="KW-0778">Tellurium resistance</keyword>
<dbReference type="InterPro" id="IPR003325">
    <property type="entry name" value="TerD"/>
</dbReference>
<evidence type="ECO:0000256" key="1">
    <source>
        <dbReference type="ARBA" id="ARBA00022686"/>
    </source>
</evidence>
<dbReference type="GO" id="GO:0046690">
    <property type="term" value="P:response to tellurium ion"/>
    <property type="evidence" value="ECO:0007669"/>
    <property type="project" value="UniProtKB-KW"/>
</dbReference>
<comment type="caution">
    <text evidence="3">The sequence shown here is derived from an EMBL/GenBank/DDBJ whole genome shotgun (WGS) entry which is preliminary data.</text>
</comment>
<dbReference type="CDD" id="cd06974">
    <property type="entry name" value="TerD_like"/>
    <property type="match status" value="1"/>
</dbReference>
<accession>A0A0H3PL84</accession>
<dbReference type="BioCyc" id="ECOL478008-HMP:G76-483435-MONOMER"/>
<dbReference type="Pfam" id="PF02342">
    <property type="entry name" value="TerD"/>
    <property type="match status" value="1"/>
</dbReference>
<dbReference type="Gene3D" id="2.60.60.30">
    <property type="entry name" value="sav2460 like domains"/>
    <property type="match status" value="1"/>
</dbReference>
<dbReference type="EMBL" id="ABHU01000017">
    <property type="protein sequence ID" value="EDU89860.1"/>
    <property type="molecule type" value="Genomic_DNA"/>
</dbReference>
<dbReference type="AlphaFoldDB" id="A0A0H3PL84"/>
<evidence type="ECO:0000313" key="3">
    <source>
        <dbReference type="EMBL" id="EDU89860.1"/>
    </source>
</evidence>
<sequence length="128" mass="13881">MNLQSGQNIPLQQSTIRLNLQYPAKSGFKGEPDTCLFMLNAQGKVSGDSDFIFYNNLSSPEGAVRLVTGSQQASIEIALDRVPANVSKIAITVVIDGEDTISSGCTLTDKMAIEKVQLTYLDLVVARW</sequence>